<gene>
    <name evidence="3" type="ORF">BDV96DRAFT_578235</name>
</gene>
<proteinExistence type="predicted"/>
<dbReference type="InterPro" id="IPR055560">
    <property type="entry name" value="DUF7136"/>
</dbReference>
<dbReference type="EMBL" id="ML977327">
    <property type="protein sequence ID" value="KAF2113691.1"/>
    <property type="molecule type" value="Genomic_DNA"/>
</dbReference>
<protein>
    <recommendedName>
        <fullName evidence="2">DUF7136 domain-containing protein</fullName>
    </recommendedName>
</protein>
<dbReference type="AlphaFoldDB" id="A0A6A5Z5U2"/>
<evidence type="ECO:0000259" key="2">
    <source>
        <dbReference type="Pfam" id="PF23584"/>
    </source>
</evidence>
<evidence type="ECO:0000256" key="1">
    <source>
        <dbReference type="SAM" id="SignalP"/>
    </source>
</evidence>
<name>A0A6A5Z5U2_9PLEO</name>
<feature type="domain" description="DUF7136" evidence="2">
    <location>
        <begin position="39"/>
        <end position="247"/>
    </location>
</feature>
<reference evidence="3" key="1">
    <citation type="journal article" date="2020" name="Stud. Mycol.">
        <title>101 Dothideomycetes genomes: a test case for predicting lifestyles and emergence of pathogens.</title>
        <authorList>
            <person name="Haridas S."/>
            <person name="Albert R."/>
            <person name="Binder M."/>
            <person name="Bloem J."/>
            <person name="Labutti K."/>
            <person name="Salamov A."/>
            <person name="Andreopoulos B."/>
            <person name="Baker S."/>
            <person name="Barry K."/>
            <person name="Bills G."/>
            <person name="Bluhm B."/>
            <person name="Cannon C."/>
            <person name="Castanera R."/>
            <person name="Culley D."/>
            <person name="Daum C."/>
            <person name="Ezra D."/>
            <person name="Gonzalez J."/>
            <person name="Henrissat B."/>
            <person name="Kuo A."/>
            <person name="Liang C."/>
            <person name="Lipzen A."/>
            <person name="Lutzoni F."/>
            <person name="Magnuson J."/>
            <person name="Mondo S."/>
            <person name="Nolan M."/>
            <person name="Ohm R."/>
            <person name="Pangilinan J."/>
            <person name="Park H.-J."/>
            <person name="Ramirez L."/>
            <person name="Alfaro M."/>
            <person name="Sun H."/>
            <person name="Tritt A."/>
            <person name="Yoshinaga Y."/>
            <person name="Zwiers L.-H."/>
            <person name="Turgeon B."/>
            <person name="Goodwin S."/>
            <person name="Spatafora J."/>
            <person name="Crous P."/>
            <person name="Grigoriev I."/>
        </authorList>
    </citation>
    <scope>NUCLEOTIDE SEQUENCE</scope>
    <source>
        <strain evidence="3">CBS 627.86</strain>
    </source>
</reference>
<feature type="chain" id="PRO_5025494864" description="DUF7136 domain-containing protein" evidence="1">
    <location>
        <begin position="21"/>
        <end position="293"/>
    </location>
</feature>
<feature type="signal peptide" evidence="1">
    <location>
        <begin position="1"/>
        <end position="20"/>
    </location>
</feature>
<dbReference type="Pfam" id="PF23584">
    <property type="entry name" value="DUF7136"/>
    <property type="match status" value="1"/>
</dbReference>
<accession>A0A6A5Z5U2</accession>
<keyword evidence="4" id="KW-1185">Reference proteome</keyword>
<keyword evidence="1" id="KW-0732">Signal</keyword>
<evidence type="ECO:0000313" key="3">
    <source>
        <dbReference type="EMBL" id="KAF2113691.1"/>
    </source>
</evidence>
<organism evidence="3 4">
    <name type="scientific">Lophiotrema nucula</name>
    <dbReference type="NCBI Taxonomy" id="690887"/>
    <lineage>
        <taxon>Eukaryota</taxon>
        <taxon>Fungi</taxon>
        <taxon>Dikarya</taxon>
        <taxon>Ascomycota</taxon>
        <taxon>Pezizomycotina</taxon>
        <taxon>Dothideomycetes</taxon>
        <taxon>Pleosporomycetidae</taxon>
        <taxon>Pleosporales</taxon>
        <taxon>Lophiotremataceae</taxon>
        <taxon>Lophiotrema</taxon>
    </lineage>
</organism>
<evidence type="ECO:0000313" key="4">
    <source>
        <dbReference type="Proteomes" id="UP000799770"/>
    </source>
</evidence>
<dbReference type="Proteomes" id="UP000799770">
    <property type="component" value="Unassembled WGS sequence"/>
</dbReference>
<sequence>MGNYALLAIAALGFRRTALAQSTTTADATVTSTATPTAASPNFEVDIVFPRANITYNFTDYIPIVFAFQNLSAAAALGPFTFLWDIMPYGIVGDLRPGGITEDLWSVKLSSENVSGFENPDGSPYILVNLTNTTKWVHLPNYGVETVYALQWYVQWDAFWDQCRRSRLFEKVLFNVRPDSLRVEAAPNPGDLRNVTGSCAQYGAMVEVVGNNTDSCSNIRDLTSTEANPCAIKLDASLVSSISSEAAILAGPTSTSSTSILPSSTNGCGATAMPVNPMLVTFGFFGGMQLLIF</sequence>
<dbReference type="OrthoDB" id="4490227at2759"/>